<gene>
    <name evidence="1" type="ORF">BWQ96_09112</name>
</gene>
<evidence type="ECO:0000313" key="1">
    <source>
        <dbReference type="EMBL" id="PXF41170.1"/>
    </source>
</evidence>
<proteinExistence type="predicted"/>
<reference evidence="1 2" key="1">
    <citation type="journal article" date="2018" name="Mol. Biol. Evol.">
        <title>Analysis of the draft genome of the red seaweed Gracilariopsis chorda provides insights into genome size evolution in Rhodophyta.</title>
        <authorList>
            <person name="Lee J."/>
            <person name="Yang E.C."/>
            <person name="Graf L."/>
            <person name="Yang J.H."/>
            <person name="Qiu H."/>
            <person name="Zel Zion U."/>
            <person name="Chan C.X."/>
            <person name="Stephens T.G."/>
            <person name="Weber A.P.M."/>
            <person name="Boo G.H."/>
            <person name="Boo S.M."/>
            <person name="Kim K.M."/>
            <person name="Shin Y."/>
            <person name="Jung M."/>
            <person name="Lee S.J."/>
            <person name="Yim H.S."/>
            <person name="Lee J.H."/>
            <person name="Bhattacharya D."/>
            <person name="Yoon H.S."/>
        </authorList>
    </citation>
    <scope>NUCLEOTIDE SEQUENCE [LARGE SCALE GENOMIC DNA]</scope>
    <source>
        <strain evidence="1 2">SKKU-2015</strain>
        <tissue evidence="1">Whole body</tissue>
    </source>
</reference>
<keyword evidence="2" id="KW-1185">Reference proteome</keyword>
<comment type="caution">
    <text evidence="1">The sequence shown here is derived from an EMBL/GenBank/DDBJ whole genome shotgun (WGS) entry which is preliminary data.</text>
</comment>
<organism evidence="1 2">
    <name type="scientific">Gracilariopsis chorda</name>
    <dbReference type="NCBI Taxonomy" id="448386"/>
    <lineage>
        <taxon>Eukaryota</taxon>
        <taxon>Rhodophyta</taxon>
        <taxon>Florideophyceae</taxon>
        <taxon>Rhodymeniophycidae</taxon>
        <taxon>Gracilariales</taxon>
        <taxon>Gracilariaceae</taxon>
        <taxon>Gracilariopsis</taxon>
    </lineage>
</organism>
<dbReference type="Proteomes" id="UP000247409">
    <property type="component" value="Unassembled WGS sequence"/>
</dbReference>
<evidence type="ECO:0000313" key="2">
    <source>
        <dbReference type="Proteomes" id="UP000247409"/>
    </source>
</evidence>
<sequence>MDSTMIDIYVRDDLLHVRKYEWIRTRSLKGLLDSFYAAHKRQVRGYIYMHKEERVTNQDTPASLQMSRGGWIDAISVPHAYRETNTEELDPATQSEFDDRALAAKQNFNIKIEYGKGESLNIWHPREEPMTTLVHDIAYRMGYSDNQEANLLVYLNEKRINPLHSPNVCGVWEGAQIDIYPYAQSG</sequence>
<dbReference type="Gene3D" id="3.10.20.90">
    <property type="entry name" value="Phosphatidylinositol 3-kinase Catalytic Subunit, Chain A, domain 1"/>
    <property type="match status" value="1"/>
</dbReference>
<accession>A0A2V3IJ66</accession>
<protein>
    <submittedName>
        <fullName evidence="1">Uncharacterized protein</fullName>
    </submittedName>
</protein>
<dbReference type="AlphaFoldDB" id="A0A2V3IJ66"/>
<dbReference type="EMBL" id="NBIV01000231">
    <property type="protein sequence ID" value="PXF41170.1"/>
    <property type="molecule type" value="Genomic_DNA"/>
</dbReference>
<name>A0A2V3IJ66_9FLOR</name>